<comment type="caution">
    <text evidence="4">The sequence shown here is derived from an EMBL/GenBank/DDBJ whole genome shotgun (WGS) entry which is preliminary data.</text>
</comment>
<dbReference type="Proteomes" id="UP000779574">
    <property type="component" value="Unassembled WGS sequence"/>
</dbReference>
<dbReference type="InterPro" id="IPR036236">
    <property type="entry name" value="Znf_C2H2_sf"/>
</dbReference>
<evidence type="ECO:0000256" key="1">
    <source>
        <dbReference type="PROSITE-ProRule" id="PRU00042"/>
    </source>
</evidence>
<sequence>MDEEALLATAIARFRPLNQPLPPGFDIDSLPVYRAPVSLQKFKSADAESTEHATSLVSDAGPSSPAPEDPAAHPTPQRLSCERQGYSENFDGADAPARLVYKIFFCSVCGRGFQQKAHVVRHEGTHVEEE</sequence>
<evidence type="ECO:0000313" key="5">
    <source>
        <dbReference type="Proteomes" id="UP000779574"/>
    </source>
</evidence>
<reference evidence="4" key="1">
    <citation type="journal article" date="2021" name="J Fungi (Basel)">
        <title>Virulence traits and population genomics of the black yeast Aureobasidium melanogenum.</title>
        <authorList>
            <person name="Cernosa A."/>
            <person name="Sun X."/>
            <person name="Gostincar C."/>
            <person name="Fang C."/>
            <person name="Gunde-Cimerman N."/>
            <person name="Song Z."/>
        </authorList>
    </citation>
    <scope>NUCLEOTIDE SEQUENCE</scope>
    <source>
        <strain evidence="4">EXF-9911</strain>
    </source>
</reference>
<dbReference type="EMBL" id="JAHFXF010000197">
    <property type="protein sequence ID" value="KAG9693324.1"/>
    <property type="molecule type" value="Genomic_DNA"/>
</dbReference>
<feature type="region of interest" description="Disordered" evidence="2">
    <location>
        <begin position="43"/>
        <end position="78"/>
    </location>
</feature>
<dbReference type="Gene3D" id="3.30.160.60">
    <property type="entry name" value="Classic Zinc Finger"/>
    <property type="match status" value="1"/>
</dbReference>
<name>A0A9P8ELY2_AURME</name>
<dbReference type="PROSITE" id="PS50157">
    <property type="entry name" value="ZINC_FINGER_C2H2_2"/>
    <property type="match status" value="1"/>
</dbReference>
<protein>
    <recommendedName>
        <fullName evidence="3">C2H2-type domain-containing protein</fullName>
    </recommendedName>
</protein>
<gene>
    <name evidence="4" type="ORF">KCU76_g6059</name>
</gene>
<proteinExistence type="predicted"/>
<dbReference type="OrthoDB" id="654211at2759"/>
<dbReference type="GO" id="GO:0008270">
    <property type="term" value="F:zinc ion binding"/>
    <property type="evidence" value="ECO:0007669"/>
    <property type="project" value="UniProtKB-KW"/>
</dbReference>
<evidence type="ECO:0000313" key="4">
    <source>
        <dbReference type="EMBL" id="KAG9693324.1"/>
    </source>
</evidence>
<organism evidence="4 5">
    <name type="scientific">Aureobasidium melanogenum</name>
    <name type="common">Aureobasidium pullulans var. melanogenum</name>
    <dbReference type="NCBI Taxonomy" id="46634"/>
    <lineage>
        <taxon>Eukaryota</taxon>
        <taxon>Fungi</taxon>
        <taxon>Dikarya</taxon>
        <taxon>Ascomycota</taxon>
        <taxon>Pezizomycotina</taxon>
        <taxon>Dothideomycetes</taxon>
        <taxon>Dothideomycetidae</taxon>
        <taxon>Dothideales</taxon>
        <taxon>Saccotheciaceae</taxon>
        <taxon>Aureobasidium</taxon>
    </lineage>
</organism>
<dbReference type="PROSITE" id="PS00028">
    <property type="entry name" value="ZINC_FINGER_C2H2_1"/>
    <property type="match status" value="1"/>
</dbReference>
<keyword evidence="1" id="KW-0862">Zinc</keyword>
<evidence type="ECO:0000259" key="3">
    <source>
        <dbReference type="PROSITE" id="PS50157"/>
    </source>
</evidence>
<feature type="domain" description="C2H2-type" evidence="3">
    <location>
        <begin position="104"/>
        <end position="130"/>
    </location>
</feature>
<accession>A0A9P8ELY2</accession>
<keyword evidence="1" id="KW-0479">Metal-binding</keyword>
<dbReference type="InterPro" id="IPR013087">
    <property type="entry name" value="Znf_C2H2_type"/>
</dbReference>
<keyword evidence="1" id="KW-0863">Zinc-finger</keyword>
<evidence type="ECO:0000256" key="2">
    <source>
        <dbReference type="SAM" id="MobiDB-lite"/>
    </source>
</evidence>
<feature type="non-terminal residue" evidence="4">
    <location>
        <position position="1"/>
    </location>
</feature>
<reference evidence="4" key="2">
    <citation type="submission" date="2021-08" db="EMBL/GenBank/DDBJ databases">
        <authorList>
            <person name="Gostincar C."/>
            <person name="Sun X."/>
            <person name="Song Z."/>
            <person name="Gunde-Cimerman N."/>
        </authorList>
    </citation>
    <scope>NUCLEOTIDE SEQUENCE</scope>
    <source>
        <strain evidence="4">EXF-9911</strain>
    </source>
</reference>
<dbReference type="SUPFAM" id="SSF57667">
    <property type="entry name" value="beta-beta-alpha zinc fingers"/>
    <property type="match status" value="1"/>
</dbReference>
<dbReference type="AlphaFoldDB" id="A0A9P8ELY2"/>